<protein>
    <recommendedName>
        <fullName evidence="8">Diguanylate cyclase with GAF sensor</fullName>
    </recommendedName>
</protein>
<dbReference type="SUPFAM" id="SSF55073">
    <property type="entry name" value="Nucleotide cyclase"/>
    <property type="match status" value="1"/>
</dbReference>
<dbReference type="Pfam" id="PF00672">
    <property type="entry name" value="HAMP"/>
    <property type="match status" value="1"/>
</dbReference>
<dbReference type="SMART" id="SM00065">
    <property type="entry name" value="GAF"/>
    <property type="match status" value="1"/>
</dbReference>
<dbReference type="GO" id="GO:0005886">
    <property type="term" value="C:plasma membrane"/>
    <property type="evidence" value="ECO:0007669"/>
    <property type="project" value="TreeGrafter"/>
</dbReference>
<feature type="transmembrane region" description="Helical" evidence="3">
    <location>
        <begin position="236"/>
        <end position="259"/>
    </location>
</feature>
<feature type="domain" description="GGDEF" evidence="5">
    <location>
        <begin position="525"/>
        <end position="658"/>
    </location>
</feature>
<dbReference type="InterPro" id="IPR043128">
    <property type="entry name" value="Rev_trsase/Diguanyl_cyclase"/>
</dbReference>
<dbReference type="NCBIfam" id="TIGR00254">
    <property type="entry name" value="GGDEF"/>
    <property type="match status" value="1"/>
</dbReference>
<dbReference type="SUPFAM" id="SSF55781">
    <property type="entry name" value="GAF domain-like"/>
    <property type="match status" value="1"/>
</dbReference>
<feature type="domain" description="HAMP" evidence="4">
    <location>
        <begin position="260"/>
        <end position="312"/>
    </location>
</feature>
<evidence type="ECO:0000259" key="4">
    <source>
        <dbReference type="PROSITE" id="PS50885"/>
    </source>
</evidence>
<dbReference type="GO" id="GO:0007165">
    <property type="term" value="P:signal transduction"/>
    <property type="evidence" value="ECO:0007669"/>
    <property type="project" value="InterPro"/>
</dbReference>
<dbReference type="FunFam" id="3.30.70.270:FF:000001">
    <property type="entry name" value="Diguanylate cyclase domain protein"/>
    <property type="match status" value="1"/>
</dbReference>
<dbReference type="SUPFAM" id="SSF158472">
    <property type="entry name" value="HAMP domain-like"/>
    <property type="match status" value="1"/>
</dbReference>
<dbReference type="Gene3D" id="3.30.70.270">
    <property type="match status" value="1"/>
</dbReference>
<keyword evidence="7" id="KW-1185">Reference proteome</keyword>
<dbReference type="GO" id="GO:1902201">
    <property type="term" value="P:negative regulation of bacterial-type flagellum-dependent cell motility"/>
    <property type="evidence" value="ECO:0007669"/>
    <property type="project" value="TreeGrafter"/>
</dbReference>
<dbReference type="EMBL" id="BOPH01000133">
    <property type="protein sequence ID" value="GIJ74345.1"/>
    <property type="molecule type" value="Genomic_DNA"/>
</dbReference>
<organism evidence="6 7">
    <name type="scientific">Virgisporangium ochraceum</name>
    <dbReference type="NCBI Taxonomy" id="65505"/>
    <lineage>
        <taxon>Bacteria</taxon>
        <taxon>Bacillati</taxon>
        <taxon>Actinomycetota</taxon>
        <taxon>Actinomycetes</taxon>
        <taxon>Micromonosporales</taxon>
        <taxon>Micromonosporaceae</taxon>
        <taxon>Virgisporangium</taxon>
    </lineage>
</organism>
<name>A0A8J4A6P7_9ACTN</name>
<dbReference type="GO" id="GO:0043709">
    <property type="term" value="P:cell adhesion involved in single-species biofilm formation"/>
    <property type="evidence" value="ECO:0007669"/>
    <property type="project" value="TreeGrafter"/>
</dbReference>
<sequence>MADLVGATPDGLKSDTTFLTVRLLNITLCDSIERGRQPHAPGEERTVTLRARLTVTFLGVVLGPVLLAAVFVGITATELARDRADDRLAAAASAVRAELAARCDRLQSAATTAALLAAEGRTPVVASGATSVVVADAYGGVTASAGPPAPTTWADCAGGGTGDGAFGVRVERRDRDGALLGYAQATAPVDGALLQALAAAGGVTVGPGEIERRLEPGEGQPLTLVISTTPAPLDRLYGLLGLVVAVAALVALAAGWWLARSTTRPLADLAHAAERVAAGDLNARVLHVGPDEVGRLGATFNRMTQEMRGYVRALTASRDQLRNHLALLGDTLSGTHDLARILHVTLHTARSATGAQAGVVMLFDPTSGLLVAQCSVGAVPGSPSLAGITLAPGVGMLGTVAESGVPAHGRLADFAVAPDEPRATTFVAVPVAVPEPVTPLEDSATEPARGVLALYDRVGPDGFDETDVSTLTTFAAQAAIALDNVRLHEEAQRLSLTDSLTGLFNYRYLRESLRRELERAARFGRTLAIVALDLDHFKDVNDTYGHAAGDLVLVEIARRIRSVTREVDVAFRRGGEEFVVLLPETDAAGGSALARRLAAEVRGTPVRAREHMINVTVSIGVAVYPEHGATGSAVLEAADIALYAAKAAGRDACRTADARRPPGLAIPARRPEVAPAAPVGDPSVPVTGVSRGVQPAQRVLGG</sequence>
<dbReference type="InterPro" id="IPR029787">
    <property type="entry name" value="Nucleotide_cyclase"/>
</dbReference>
<dbReference type="Proteomes" id="UP000635606">
    <property type="component" value="Unassembled WGS sequence"/>
</dbReference>
<dbReference type="SMART" id="SM00304">
    <property type="entry name" value="HAMP"/>
    <property type="match status" value="1"/>
</dbReference>
<feature type="transmembrane region" description="Helical" evidence="3">
    <location>
        <begin position="55"/>
        <end position="77"/>
    </location>
</feature>
<dbReference type="InterPro" id="IPR029016">
    <property type="entry name" value="GAF-like_dom_sf"/>
</dbReference>
<evidence type="ECO:0000313" key="7">
    <source>
        <dbReference type="Proteomes" id="UP000635606"/>
    </source>
</evidence>
<evidence type="ECO:0000313" key="6">
    <source>
        <dbReference type="EMBL" id="GIJ74345.1"/>
    </source>
</evidence>
<dbReference type="Pfam" id="PF13185">
    <property type="entry name" value="GAF_2"/>
    <property type="match status" value="1"/>
</dbReference>
<dbReference type="PROSITE" id="PS50887">
    <property type="entry name" value="GGDEF"/>
    <property type="match status" value="1"/>
</dbReference>
<comment type="caution">
    <text evidence="6">The sequence shown here is derived from an EMBL/GenBank/DDBJ whole genome shotgun (WGS) entry which is preliminary data.</text>
</comment>
<accession>A0A8J4A6P7</accession>
<evidence type="ECO:0000256" key="2">
    <source>
        <dbReference type="ARBA" id="ARBA00022989"/>
    </source>
</evidence>
<evidence type="ECO:0008006" key="8">
    <source>
        <dbReference type="Google" id="ProtNLM"/>
    </source>
</evidence>
<dbReference type="InterPro" id="IPR050469">
    <property type="entry name" value="Diguanylate_Cyclase"/>
</dbReference>
<keyword evidence="3" id="KW-0472">Membrane</keyword>
<dbReference type="PANTHER" id="PTHR45138">
    <property type="entry name" value="REGULATORY COMPONENTS OF SENSORY TRANSDUCTION SYSTEM"/>
    <property type="match status" value="1"/>
</dbReference>
<dbReference type="SMART" id="SM00267">
    <property type="entry name" value="GGDEF"/>
    <property type="match status" value="1"/>
</dbReference>
<keyword evidence="1 3" id="KW-0812">Transmembrane</keyword>
<reference evidence="6" key="1">
    <citation type="submission" date="2021-01" db="EMBL/GenBank/DDBJ databases">
        <title>Whole genome shotgun sequence of Virgisporangium ochraceum NBRC 16418.</title>
        <authorList>
            <person name="Komaki H."/>
            <person name="Tamura T."/>
        </authorList>
    </citation>
    <scope>NUCLEOTIDE SEQUENCE</scope>
    <source>
        <strain evidence="6">NBRC 16418</strain>
    </source>
</reference>
<dbReference type="PROSITE" id="PS50885">
    <property type="entry name" value="HAMP"/>
    <property type="match status" value="1"/>
</dbReference>
<dbReference type="CDD" id="cd01949">
    <property type="entry name" value="GGDEF"/>
    <property type="match status" value="1"/>
</dbReference>
<dbReference type="Gene3D" id="6.10.340.10">
    <property type="match status" value="1"/>
</dbReference>
<dbReference type="AlphaFoldDB" id="A0A8J4A6P7"/>
<dbReference type="InterPro" id="IPR003660">
    <property type="entry name" value="HAMP_dom"/>
</dbReference>
<dbReference type="Gene3D" id="3.30.450.40">
    <property type="match status" value="1"/>
</dbReference>
<dbReference type="CDD" id="cd06225">
    <property type="entry name" value="HAMP"/>
    <property type="match status" value="1"/>
</dbReference>
<keyword evidence="2 3" id="KW-1133">Transmembrane helix</keyword>
<dbReference type="GO" id="GO:0052621">
    <property type="term" value="F:diguanylate cyclase activity"/>
    <property type="evidence" value="ECO:0007669"/>
    <property type="project" value="TreeGrafter"/>
</dbReference>
<dbReference type="Pfam" id="PF00990">
    <property type="entry name" value="GGDEF"/>
    <property type="match status" value="1"/>
</dbReference>
<evidence type="ECO:0000256" key="3">
    <source>
        <dbReference type="SAM" id="Phobius"/>
    </source>
</evidence>
<evidence type="ECO:0000259" key="5">
    <source>
        <dbReference type="PROSITE" id="PS50887"/>
    </source>
</evidence>
<dbReference type="InterPro" id="IPR003018">
    <property type="entry name" value="GAF"/>
</dbReference>
<proteinExistence type="predicted"/>
<evidence type="ECO:0000256" key="1">
    <source>
        <dbReference type="ARBA" id="ARBA00022692"/>
    </source>
</evidence>
<dbReference type="InterPro" id="IPR000160">
    <property type="entry name" value="GGDEF_dom"/>
</dbReference>
<gene>
    <name evidence="6" type="ORF">Voc01_092620</name>
</gene>
<dbReference type="PANTHER" id="PTHR45138:SF9">
    <property type="entry name" value="DIGUANYLATE CYCLASE DGCM-RELATED"/>
    <property type="match status" value="1"/>
</dbReference>